<evidence type="ECO:0000313" key="3">
    <source>
        <dbReference type="EMBL" id="OIQ85954.1"/>
    </source>
</evidence>
<keyword evidence="1" id="KW-1133">Transmembrane helix</keyword>
<comment type="caution">
    <text evidence="3">The sequence shown here is derived from an EMBL/GenBank/DDBJ whole genome shotgun (WGS) entry which is preliminary data.</text>
</comment>
<sequence length="80" mass="9304">MMWFGGPGGYGYGMGGGWMFMLLLLIVVVVLLFGVLRQFGDDRRERRMLGRGARDILDERYARGEIDADEYKRRRADLER</sequence>
<feature type="domain" description="SHOCT" evidence="2">
    <location>
        <begin position="55"/>
        <end position="78"/>
    </location>
</feature>
<evidence type="ECO:0000259" key="2">
    <source>
        <dbReference type="Pfam" id="PF09851"/>
    </source>
</evidence>
<feature type="transmembrane region" description="Helical" evidence="1">
    <location>
        <begin position="12"/>
        <end position="36"/>
    </location>
</feature>
<organism evidence="3">
    <name type="scientific">mine drainage metagenome</name>
    <dbReference type="NCBI Taxonomy" id="410659"/>
    <lineage>
        <taxon>unclassified sequences</taxon>
        <taxon>metagenomes</taxon>
        <taxon>ecological metagenomes</taxon>
    </lineage>
</organism>
<gene>
    <name evidence="3" type="ORF">GALL_321910</name>
</gene>
<evidence type="ECO:0000256" key="1">
    <source>
        <dbReference type="SAM" id="Phobius"/>
    </source>
</evidence>
<dbReference type="Pfam" id="PF09851">
    <property type="entry name" value="SHOCT"/>
    <property type="match status" value="1"/>
</dbReference>
<name>A0A1J5QRF2_9ZZZZ</name>
<reference evidence="3" key="1">
    <citation type="submission" date="2016-10" db="EMBL/GenBank/DDBJ databases">
        <title>Sequence of Gallionella enrichment culture.</title>
        <authorList>
            <person name="Poehlein A."/>
            <person name="Muehling M."/>
            <person name="Daniel R."/>
        </authorList>
    </citation>
    <scope>NUCLEOTIDE SEQUENCE</scope>
</reference>
<proteinExistence type="predicted"/>
<keyword evidence="1" id="KW-0472">Membrane</keyword>
<protein>
    <recommendedName>
        <fullName evidence="2">SHOCT domain-containing protein</fullName>
    </recommendedName>
</protein>
<dbReference type="AlphaFoldDB" id="A0A1J5QRF2"/>
<accession>A0A1J5QRF2</accession>
<keyword evidence="1" id="KW-0812">Transmembrane</keyword>
<dbReference type="EMBL" id="MLJW01000509">
    <property type="protein sequence ID" value="OIQ85954.1"/>
    <property type="molecule type" value="Genomic_DNA"/>
</dbReference>
<dbReference type="InterPro" id="IPR018649">
    <property type="entry name" value="SHOCT"/>
</dbReference>